<keyword evidence="3" id="KW-0614">Plasmid</keyword>
<organism evidence="3 4">
    <name type="scientific">Rhodococcus antarcticus</name>
    <dbReference type="NCBI Taxonomy" id="2987751"/>
    <lineage>
        <taxon>Bacteria</taxon>
        <taxon>Bacillati</taxon>
        <taxon>Actinomycetota</taxon>
        <taxon>Actinomycetes</taxon>
        <taxon>Mycobacteriales</taxon>
        <taxon>Nocardiaceae</taxon>
        <taxon>Rhodococcus</taxon>
    </lineage>
</organism>
<evidence type="ECO:0000313" key="3">
    <source>
        <dbReference type="EMBL" id="UZJ26831.1"/>
    </source>
</evidence>
<dbReference type="Proteomes" id="UP001164965">
    <property type="component" value="Plasmid unnamed1"/>
</dbReference>
<dbReference type="InterPro" id="IPR010982">
    <property type="entry name" value="Lambda_DNA-bd_dom_sf"/>
</dbReference>
<dbReference type="PROSITE" id="PS50943">
    <property type="entry name" value="HTH_CROC1"/>
    <property type="match status" value="1"/>
</dbReference>
<geneLocation type="plasmid" evidence="3 4">
    <name>unnamed1</name>
</geneLocation>
<feature type="domain" description="HTH cro/C1-type" evidence="2">
    <location>
        <begin position="11"/>
        <end position="66"/>
    </location>
</feature>
<keyword evidence="4" id="KW-1185">Reference proteome</keyword>
<name>A0ABY6P6B7_9NOCA</name>
<reference evidence="3" key="1">
    <citation type="submission" date="2022-10" db="EMBL/GenBank/DDBJ databases">
        <title>Rhodococcus sp.75.</title>
        <authorList>
            <person name="Sun M."/>
        </authorList>
    </citation>
    <scope>NUCLEOTIDE SEQUENCE</scope>
    <source>
        <strain evidence="3">75</strain>
        <plasmid evidence="3">unnamed1</plasmid>
    </source>
</reference>
<protein>
    <submittedName>
        <fullName evidence="3">Helix-turn-helix transcriptional regulator</fullName>
    </submittedName>
</protein>
<dbReference type="SUPFAM" id="SSF47413">
    <property type="entry name" value="lambda repressor-like DNA-binding domains"/>
    <property type="match status" value="1"/>
</dbReference>
<dbReference type="InterPro" id="IPR001387">
    <property type="entry name" value="Cro/C1-type_HTH"/>
</dbReference>
<dbReference type="CDD" id="cd00093">
    <property type="entry name" value="HTH_XRE"/>
    <property type="match status" value="1"/>
</dbReference>
<accession>A0ABY6P6B7</accession>
<dbReference type="PANTHER" id="PTHR46558">
    <property type="entry name" value="TRACRIPTIONAL REGULATORY PROTEIN-RELATED-RELATED"/>
    <property type="match status" value="1"/>
</dbReference>
<dbReference type="RefSeq" id="WP_265384935.1">
    <property type="nucleotide sequence ID" value="NZ_CP110616.1"/>
</dbReference>
<gene>
    <name evidence="3" type="ORF">RHODO2019_18280</name>
</gene>
<dbReference type="PANTHER" id="PTHR46558:SF4">
    <property type="entry name" value="DNA-BIDING PHAGE PROTEIN"/>
    <property type="match status" value="1"/>
</dbReference>
<evidence type="ECO:0000259" key="2">
    <source>
        <dbReference type="PROSITE" id="PS50943"/>
    </source>
</evidence>
<dbReference type="EMBL" id="CP110616">
    <property type="protein sequence ID" value="UZJ26831.1"/>
    <property type="molecule type" value="Genomic_DNA"/>
</dbReference>
<proteinExistence type="predicted"/>
<dbReference type="Gene3D" id="1.10.260.40">
    <property type="entry name" value="lambda repressor-like DNA-binding domains"/>
    <property type="match status" value="1"/>
</dbReference>
<dbReference type="Pfam" id="PF01381">
    <property type="entry name" value="HTH_3"/>
    <property type="match status" value="1"/>
</dbReference>
<keyword evidence="1" id="KW-0238">DNA-binding</keyword>
<sequence>MARPTRLTNHIAALRAGAGRMTQQDLAARIGVTRQTVNAIELGKYSPSLEVAFKIARELGFPLEGVFQYPSVSPEIDGGEPPSTDVG</sequence>
<evidence type="ECO:0000313" key="4">
    <source>
        <dbReference type="Proteomes" id="UP001164965"/>
    </source>
</evidence>
<evidence type="ECO:0000256" key="1">
    <source>
        <dbReference type="ARBA" id="ARBA00023125"/>
    </source>
</evidence>
<dbReference type="SMART" id="SM00530">
    <property type="entry name" value="HTH_XRE"/>
    <property type="match status" value="1"/>
</dbReference>